<dbReference type="Proteomes" id="UP000002357">
    <property type="component" value="Plasmid pSCL4"/>
</dbReference>
<dbReference type="AlphaFoldDB" id="B5GMH2"/>
<gene>
    <name evidence="2" type="ORF">SCLAV_p0992</name>
</gene>
<feature type="region of interest" description="Disordered" evidence="1">
    <location>
        <begin position="1"/>
        <end position="24"/>
    </location>
</feature>
<dbReference type="OrthoDB" id="4687120at2"/>
<proteinExistence type="predicted"/>
<accession>B5GMH2</accession>
<keyword evidence="2" id="KW-0449">Lipoprotein</keyword>
<dbReference type="eggNOG" id="COG1388">
    <property type="taxonomic scope" value="Bacteria"/>
</dbReference>
<geneLocation type="plasmid" evidence="2 3">
    <name>pSCL4</name>
</geneLocation>
<dbReference type="Pfam" id="PF07485">
    <property type="entry name" value="DUF1529"/>
    <property type="match status" value="2"/>
</dbReference>
<dbReference type="InterPro" id="IPR011094">
    <property type="entry name" value="Uncharacterised_LppY/LpqO"/>
</dbReference>
<dbReference type="InterPro" id="IPR006311">
    <property type="entry name" value="TAT_signal"/>
</dbReference>
<name>B5GMH2_STRCL</name>
<feature type="compositionally biased region" description="Basic and acidic residues" evidence="1">
    <location>
        <begin position="10"/>
        <end position="19"/>
    </location>
</feature>
<dbReference type="EMBL" id="CM000914">
    <property type="protein sequence ID" value="EFG04479.2"/>
    <property type="molecule type" value="Genomic_DNA"/>
</dbReference>
<sequence>MARTVEASEASERGEDRRHGTSRRRILAAGALTPVLAGMGGGAAHALPAAMPAGGGPGGHALIEPVPSAKADWAAVARVLGRDGSLLRGVTYHTAFNRSDLRVFSHGVRVTPGLALGSHVAFARYADGSTMAMGDIVVTEDELQAVTDAFQRHGIAQTAIHKHLLAHHPDIWWTHIHAHGKDPVAIARGVRAGLDRTATPPPAPPPTGPIDLDTDGIDTALGIKGSGVDGIYKAAFIRAEKVVDSHLVLPPGLGATTAFVFQPVGGGRAALHGDCAVTADEVDDVIGALRRGGISLVELHNHHLRDTPRLFFIHFWAVDDAVRIARALRRTVDVTNVIAPPESPPRGPA</sequence>
<keyword evidence="3" id="KW-1185">Reference proteome</keyword>
<dbReference type="KEGG" id="sclf:BB341_29095"/>
<evidence type="ECO:0000256" key="1">
    <source>
        <dbReference type="SAM" id="MobiDB-lite"/>
    </source>
</evidence>
<reference evidence="2 3" key="1">
    <citation type="journal article" date="2010" name="Genome Biol. Evol.">
        <title>The sequence of a 1.8-mb bacterial linear plasmid reveals a rich evolutionary reservoir of secondary metabolic pathways.</title>
        <authorList>
            <person name="Medema M.H."/>
            <person name="Trefzer A."/>
            <person name="Kovalchuk A."/>
            <person name="van den Berg M."/>
            <person name="Mueller U."/>
            <person name="Heijne W."/>
            <person name="Wu L."/>
            <person name="Alam M.T."/>
            <person name="Ronning C.M."/>
            <person name="Nierman W.C."/>
            <person name="Bovenberg R.A.L."/>
            <person name="Breitling R."/>
            <person name="Takano E."/>
        </authorList>
    </citation>
    <scope>NUCLEOTIDE SEQUENCE [LARGE SCALE GENOMIC DNA]</scope>
    <source>
        <strain evidence="3">ATCC 27064 / DSM 738 / JCM 4710 / NBRC 13307 / NCIMB 12785 / NRRL 3585 / VKM Ac-602</strain>
        <plasmid evidence="2">pSCL4</plasmid>
    </source>
</reference>
<organism evidence="2 3">
    <name type="scientific">Streptomyces clavuligerus</name>
    <dbReference type="NCBI Taxonomy" id="1901"/>
    <lineage>
        <taxon>Bacteria</taxon>
        <taxon>Bacillati</taxon>
        <taxon>Actinomycetota</taxon>
        <taxon>Actinomycetes</taxon>
        <taxon>Kitasatosporales</taxon>
        <taxon>Streptomycetaceae</taxon>
        <taxon>Streptomyces</taxon>
    </lineage>
</organism>
<dbReference type="GeneID" id="93734084"/>
<dbReference type="PROSITE" id="PS51318">
    <property type="entry name" value="TAT"/>
    <property type="match status" value="1"/>
</dbReference>
<dbReference type="RefSeq" id="WP_003952928.1">
    <property type="nucleotide sequence ID" value="NZ_CM000914.1"/>
</dbReference>
<evidence type="ECO:0000313" key="2">
    <source>
        <dbReference type="EMBL" id="EFG04479.2"/>
    </source>
</evidence>
<evidence type="ECO:0000313" key="3">
    <source>
        <dbReference type="Proteomes" id="UP000002357"/>
    </source>
</evidence>
<keyword evidence="2" id="KW-0614">Plasmid</keyword>
<protein>
    <submittedName>
        <fullName evidence="2">Lipoprotein lpqO</fullName>
    </submittedName>
</protein>